<sequence>MHAAATLIGIDLFQGYYFAKPQILAAKRTSASYAGVCEVLRLLMDDASDENLERALKDIPTLVVQMLRLANSGGNCRTRSAAITSVKQAMSVVGHKQLVRWCCLLLYGDGLNNAAGIDPLLSLVERRSTFMECAANEYRARDPEFSQSAWLAGLLSLAHIPNGVGPEEFIGELPISPLIQEAIIARGGELGRLLSLAEEVEAGRFDAAAAIGSDMGLELVA</sequence>
<organism evidence="2 3">
    <name type="scientific">Candidatus Burkholderia verschuerenii</name>
    <dbReference type="NCBI Taxonomy" id="242163"/>
    <lineage>
        <taxon>Bacteria</taxon>
        <taxon>Pseudomonadati</taxon>
        <taxon>Pseudomonadota</taxon>
        <taxon>Betaproteobacteria</taxon>
        <taxon>Burkholderiales</taxon>
        <taxon>Burkholderiaceae</taxon>
        <taxon>Burkholderia</taxon>
    </lineage>
</organism>
<dbReference type="EMBL" id="LFJJ01000250">
    <property type="protein sequence ID" value="KND57383.1"/>
    <property type="molecule type" value="Genomic_DNA"/>
</dbReference>
<comment type="caution">
    <text evidence="2">The sequence shown here is derived from an EMBL/GenBank/DDBJ whole genome shotgun (WGS) entry which is preliminary data.</text>
</comment>
<reference evidence="3" key="1">
    <citation type="submission" date="2015-06" db="EMBL/GenBank/DDBJ databases">
        <title>Comparative genomics of Burkholderia leaf nodule symbionts.</title>
        <authorList>
            <person name="Carlier A."/>
            <person name="Eberl L."/>
            <person name="Pinto-Carbo M."/>
        </authorList>
    </citation>
    <scope>NUCLEOTIDE SEQUENCE [LARGE SCALE GENOMIC DNA]</scope>
    <source>
        <strain evidence="3">UZHbot4</strain>
    </source>
</reference>
<dbReference type="InterPro" id="IPR052340">
    <property type="entry name" value="RNase_Y/CdgJ"/>
</dbReference>
<dbReference type="Gene3D" id="1.10.3210.10">
    <property type="entry name" value="Hypothetical protein af1432"/>
    <property type="match status" value="1"/>
</dbReference>
<dbReference type="PROSITE" id="PS51833">
    <property type="entry name" value="HDOD"/>
    <property type="match status" value="1"/>
</dbReference>
<feature type="domain" description="HDOD" evidence="1">
    <location>
        <begin position="29"/>
        <end position="221"/>
    </location>
</feature>
<name>A0A0L0M4S4_9BURK</name>
<evidence type="ECO:0000313" key="2">
    <source>
        <dbReference type="EMBL" id="KND57383.1"/>
    </source>
</evidence>
<dbReference type="SUPFAM" id="SSF109604">
    <property type="entry name" value="HD-domain/PDEase-like"/>
    <property type="match status" value="1"/>
</dbReference>
<dbReference type="PANTHER" id="PTHR33525">
    <property type="match status" value="1"/>
</dbReference>
<accession>A0A0L0M4S4</accession>
<dbReference type="InterPro" id="IPR013976">
    <property type="entry name" value="HDOD"/>
</dbReference>
<proteinExistence type="predicted"/>
<dbReference type="PATRIC" id="fig|242163.4.peg.3527"/>
<keyword evidence="3" id="KW-1185">Reference proteome</keyword>
<evidence type="ECO:0000313" key="3">
    <source>
        <dbReference type="Proteomes" id="UP000036959"/>
    </source>
</evidence>
<evidence type="ECO:0000259" key="1">
    <source>
        <dbReference type="PROSITE" id="PS51833"/>
    </source>
</evidence>
<dbReference type="AlphaFoldDB" id="A0A0L0M4S4"/>
<dbReference type="Proteomes" id="UP000036959">
    <property type="component" value="Unassembled WGS sequence"/>
</dbReference>
<dbReference type="PANTHER" id="PTHR33525:SF4">
    <property type="entry name" value="CYCLIC DI-GMP PHOSPHODIESTERASE CDGJ"/>
    <property type="match status" value="1"/>
</dbReference>
<gene>
    <name evidence="2" type="ORF">BVER_04030</name>
</gene>
<protein>
    <submittedName>
        <fullName evidence="2">EAL domain protein</fullName>
    </submittedName>
</protein>